<organism evidence="1 2">
    <name type="scientific">Drosophila kikkawai</name>
    <name type="common">Fruit fly</name>
    <dbReference type="NCBI Taxonomy" id="30033"/>
    <lineage>
        <taxon>Eukaryota</taxon>
        <taxon>Metazoa</taxon>
        <taxon>Ecdysozoa</taxon>
        <taxon>Arthropoda</taxon>
        <taxon>Hexapoda</taxon>
        <taxon>Insecta</taxon>
        <taxon>Pterygota</taxon>
        <taxon>Neoptera</taxon>
        <taxon>Endopterygota</taxon>
        <taxon>Diptera</taxon>
        <taxon>Brachycera</taxon>
        <taxon>Muscomorpha</taxon>
        <taxon>Ephydroidea</taxon>
        <taxon>Drosophilidae</taxon>
        <taxon>Drosophila</taxon>
        <taxon>Sophophora</taxon>
    </lineage>
</organism>
<dbReference type="SUPFAM" id="SSF52047">
    <property type="entry name" value="RNI-like"/>
    <property type="match status" value="1"/>
</dbReference>
<dbReference type="RefSeq" id="XP_017018393.1">
    <property type="nucleotide sequence ID" value="XM_017162904.3"/>
</dbReference>
<gene>
    <name evidence="2" type="primary">LOC108071939</name>
</gene>
<dbReference type="Proteomes" id="UP001652661">
    <property type="component" value="Chromosome 3L"/>
</dbReference>
<keyword evidence="1" id="KW-1185">Reference proteome</keyword>
<dbReference type="GeneID" id="108071939"/>
<protein>
    <submittedName>
        <fullName evidence="2">Uncharacterized protein</fullName>
    </submittedName>
</protein>
<proteinExistence type="predicted"/>
<reference evidence="2" key="1">
    <citation type="submission" date="2025-08" db="UniProtKB">
        <authorList>
            <consortium name="RefSeq"/>
        </authorList>
    </citation>
    <scope>IDENTIFICATION</scope>
    <source>
        <strain evidence="2">14028-0561.14</strain>
        <tissue evidence="2">Whole fly</tissue>
    </source>
</reference>
<evidence type="ECO:0000313" key="2">
    <source>
        <dbReference type="RefSeq" id="XP_017018393.1"/>
    </source>
</evidence>
<dbReference type="OrthoDB" id="7848929at2759"/>
<name>A0A6P4I716_DROKI</name>
<accession>A0A6P4I716</accession>
<sequence>MRFRTTVTIGHPQPEPPRNLKLNPALGFGLELRLTALNDDCLLLICEQLSLGDQLRLLQLQEERLGLLVLRLWSCKYSKQFDWSRDRWQLKLLSSDERCQLLELLGSRTRALLNLPGASDEGCRKWLQQRQSQLSHLQRLGFSKSDTLVIQTVARMCQNLVELKLGEGEHLVSRDLNVLFGQLQKLRAFELKSMKNCEKDSSLRNLPPNLETLKLPACLLNSYIAKIFQLSRLRLLTGFLCRSSGHSEDDDGVGDKANARNSGTGTLNACLRELGTARRHHCHIVGLRLQCRLDDSLSSTSTFTDVLRLRYFAWHSQLTVHCDVADGSIRWRPQPPQAVLSLLPFIASQEQSLRELDFTRNAHATPTFLAQLSAHLRRSNGCHSVSVWHDACSTHTHSLSHFSSHSHCPKMTDTDTAETNDLAFVELELLHLPNEQTEVEVGTGEMTMAMRDYHPGQG</sequence>
<evidence type="ECO:0000313" key="1">
    <source>
        <dbReference type="Proteomes" id="UP001652661"/>
    </source>
</evidence>
<dbReference type="AlphaFoldDB" id="A0A6P4I716"/>